<dbReference type="InterPro" id="IPR013083">
    <property type="entry name" value="Znf_RING/FYVE/PHD"/>
</dbReference>
<evidence type="ECO:0000256" key="8">
    <source>
        <dbReference type="ARBA" id="ARBA00022771"/>
    </source>
</evidence>
<evidence type="ECO:0000256" key="6">
    <source>
        <dbReference type="ARBA" id="ARBA00022692"/>
    </source>
</evidence>
<feature type="transmembrane region" description="Helical" evidence="15">
    <location>
        <begin position="20"/>
        <end position="41"/>
    </location>
</feature>
<evidence type="ECO:0000256" key="13">
    <source>
        <dbReference type="ARBA" id="ARBA00024209"/>
    </source>
</evidence>
<evidence type="ECO:0000256" key="3">
    <source>
        <dbReference type="ARBA" id="ARBA00004906"/>
    </source>
</evidence>
<evidence type="ECO:0000256" key="11">
    <source>
        <dbReference type="ARBA" id="ARBA00022989"/>
    </source>
</evidence>
<proteinExistence type="inferred from homology"/>
<keyword evidence="8 14" id="KW-0863">Zinc-finger</keyword>
<dbReference type="GO" id="GO:0061630">
    <property type="term" value="F:ubiquitin protein ligase activity"/>
    <property type="evidence" value="ECO:0007669"/>
    <property type="project" value="UniProtKB-EC"/>
</dbReference>
<evidence type="ECO:0000256" key="15">
    <source>
        <dbReference type="SAM" id="Phobius"/>
    </source>
</evidence>
<evidence type="ECO:0000259" key="16">
    <source>
        <dbReference type="PROSITE" id="PS50089"/>
    </source>
</evidence>
<dbReference type="Pfam" id="PF13639">
    <property type="entry name" value="zf-RING_2"/>
    <property type="match status" value="1"/>
</dbReference>
<feature type="domain" description="RING-type" evidence="16">
    <location>
        <begin position="104"/>
        <end position="146"/>
    </location>
</feature>
<evidence type="ECO:0000256" key="1">
    <source>
        <dbReference type="ARBA" id="ARBA00000900"/>
    </source>
</evidence>
<evidence type="ECO:0000256" key="12">
    <source>
        <dbReference type="ARBA" id="ARBA00023136"/>
    </source>
</evidence>
<keyword evidence="12 15" id="KW-0472">Membrane</keyword>
<dbReference type="InterPro" id="IPR001841">
    <property type="entry name" value="Znf_RING"/>
</dbReference>
<evidence type="ECO:0000256" key="7">
    <source>
        <dbReference type="ARBA" id="ARBA00022723"/>
    </source>
</evidence>
<comment type="similarity">
    <text evidence="13">Belongs to the RING-type zinc finger family. ATL subfamily.</text>
</comment>
<keyword evidence="10" id="KW-0862">Zinc</keyword>
<dbReference type="EC" id="2.3.2.27" evidence="4"/>
<dbReference type="InterPro" id="IPR053238">
    <property type="entry name" value="RING-H2_zinc_finger"/>
</dbReference>
<sequence>MSSDDDNDRHFDPFSNRRIMFAAIVFLFVIILLTIILLIYVRYKLRVQERRRPAILHRLGGPIPQDPGNSNKPLGLDPLVIASLPMMAYKSTDQLDHGGVPVECSVCLGTIAEDSTVRLLSNCKHMFHVECIDMWLGSHTTCPNCRAEAESRVRFEGIGTGSGVQPSAPFGEENMLLVGAPPEKAAASGSGS</sequence>
<dbReference type="GO" id="GO:0016020">
    <property type="term" value="C:membrane"/>
    <property type="evidence" value="ECO:0007669"/>
    <property type="project" value="UniProtKB-SubCell"/>
</dbReference>
<dbReference type="EMBL" id="GGEC01022707">
    <property type="protein sequence ID" value="MBX03191.1"/>
    <property type="molecule type" value="Transcribed_RNA"/>
</dbReference>
<reference evidence="17" key="1">
    <citation type="submission" date="2018-02" db="EMBL/GenBank/DDBJ databases">
        <title>Rhizophora mucronata_Transcriptome.</title>
        <authorList>
            <person name="Meera S.P."/>
            <person name="Sreeshan A."/>
            <person name="Augustine A."/>
        </authorList>
    </citation>
    <scope>NUCLEOTIDE SEQUENCE</scope>
    <source>
        <tissue evidence="17">Leaf</tissue>
    </source>
</reference>
<keyword evidence="7" id="KW-0479">Metal-binding</keyword>
<evidence type="ECO:0000256" key="5">
    <source>
        <dbReference type="ARBA" id="ARBA00022679"/>
    </source>
</evidence>
<evidence type="ECO:0000256" key="4">
    <source>
        <dbReference type="ARBA" id="ARBA00012483"/>
    </source>
</evidence>
<dbReference type="PANTHER" id="PTHR14155:SF558">
    <property type="entry name" value="RING-TYPE DOMAIN-CONTAINING PROTEIN"/>
    <property type="match status" value="1"/>
</dbReference>
<dbReference type="SUPFAM" id="SSF57850">
    <property type="entry name" value="RING/U-box"/>
    <property type="match status" value="1"/>
</dbReference>
<keyword evidence="5" id="KW-0808">Transferase</keyword>
<dbReference type="GO" id="GO:0008270">
    <property type="term" value="F:zinc ion binding"/>
    <property type="evidence" value="ECO:0007669"/>
    <property type="project" value="UniProtKB-KW"/>
</dbReference>
<dbReference type="PANTHER" id="PTHR14155">
    <property type="entry name" value="RING FINGER DOMAIN-CONTAINING"/>
    <property type="match status" value="1"/>
</dbReference>
<dbReference type="AlphaFoldDB" id="A0A2P2KBT0"/>
<accession>A0A2P2KBT0</accession>
<dbReference type="PROSITE" id="PS50089">
    <property type="entry name" value="ZF_RING_2"/>
    <property type="match status" value="1"/>
</dbReference>
<keyword evidence="9" id="KW-0833">Ubl conjugation pathway</keyword>
<evidence type="ECO:0000256" key="2">
    <source>
        <dbReference type="ARBA" id="ARBA00004167"/>
    </source>
</evidence>
<evidence type="ECO:0000256" key="10">
    <source>
        <dbReference type="ARBA" id="ARBA00022833"/>
    </source>
</evidence>
<evidence type="ECO:0000256" key="9">
    <source>
        <dbReference type="ARBA" id="ARBA00022786"/>
    </source>
</evidence>
<comment type="pathway">
    <text evidence="3">Protein modification; protein ubiquitination.</text>
</comment>
<dbReference type="EMBL" id="GGEC01022706">
    <property type="protein sequence ID" value="MBX03190.1"/>
    <property type="molecule type" value="Transcribed_RNA"/>
</dbReference>
<name>A0A2P2KBT0_RHIMU</name>
<keyword evidence="6 15" id="KW-0812">Transmembrane</keyword>
<organism evidence="17">
    <name type="scientific">Rhizophora mucronata</name>
    <name type="common">Asiatic mangrove</name>
    <dbReference type="NCBI Taxonomy" id="61149"/>
    <lineage>
        <taxon>Eukaryota</taxon>
        <taxon>Viridiplantae</taxon>
        <taxon>Streptophyta</taxon>
        <taxon>Embryophyta</taxon>
        <taxon>Tracheophyta</taxon>
        <taxon>Spermatophyta</taxon>
        <taxon>Magnoliopsida</taxon>
        <taxon>eudicotyledons</taxon>
        <taxon>Gunneridae</taxon>
        <taxon>Pentapetalae</taxon>
        <taxon>rosids</taxon>
        <taxon>fabids</taxon>
        <taxon>Malpighiales</taxon>
        <taxon>Rhizophoraceae</taxon>
        <taxon>Rhizophora</taxon>
    </lineage>
</organism>
<dbReference type="CDD" id="cd16461">
    <property type="entry name" value="RING-H2_EL5-like"/>
    <property type="match status" value="1"/>
</dbReference>
<dbReference type="SMART" id="SM00184">
    <property type="entry name" value="RING"/>
    <property type="match status" value="1"/>
</dbReference>
<evidence type="ECO:0000256" key="14">
    <source>
        <dbReference type="PROSITE-ProRule" id="PRU00175"/>
    </source>
</evidence>
<evidence type="ECO:0000313" key="17">
    <source>
        <dbReference type="EMBL" id="MBX03190.1"/>
    </source>
</evidence>
<comment type="catalytic activity">
    <reaction evidence="1">
        <text>S-ubiquitinyl-[E2 ubiquitin-conjugating enzyme]-L-cysteine + [acceptor protein]-L-lysine = [E2 ubiquitin-conjugating enzyme]-L-cysteine + N(6)-ubiquitinyl-[acceptor protein]-L-lysine.</text>
        <dbReference type="EC" id="2.3.2.27"/>
    </reaction>
</comment>
<protein>
    <recommendedName>
        <fullName evidence="4">RING-type E3 ubiquitin transferase</fullName>
        <ecNumber evidence="4">2.3.2.27</ecNumber>
    </recommendedName>
</protein>
<comment type="subcellular location">
    <subcellularLocation>
        <location evidence="2">Membrane</location>
        <topology evidence="2">Single-pass membrane protein</topology>
    </subcellularLocation>
</comment>
<dbReference type="Gene3D" id="3.30.40.10">
    <property type="entry name" value="Zinc/RING finger domain, C3HC4 (zinc finger)"/>
    <property type="match status" value="1"/>
</dbReference>
<keyword evidence="11 15" id="KW-1133">Transmembrane helix</keyword>
<dbReference type="FunFam" id="3.30.40.10:FF:000187">
    <property type="entry name" value="E3 ubiquitin-protein ligase ATL6"/>
    <property type="match status" value="1"/>
</dbReference>